<keyword evidence="3" id="KW-0560">Oxidoreductase</keyword>
<dbReference type="PANTHER" id="PTHR43827:SF3">
    <property type="entry name" value="NADP-DEPENDENT OXIDOREDUCTASE DOMAIN-CONTAINING PROTEIN"/>
    <property type="match status" value="1"/>
</dbReference>
<gene>
    <name evidence="5" type="ORF">LEA_01157</name>
</gene>
<reference evidence="5" key="1">
    <citation type="journal article" date="2013" name="Environ. Microbiol.">
        <title>Microbiota from the distal guts of lean and obese adolescents exhibit partial functional redundancy besides clear differences in community structure.</title>
        <authorList>
            <person name="Ferrer M."/>
            <person name="Ruiz A."/>
            <person name="Lanza F."/>
            <person name="Haange S.B."/>
            <person name="Oberbach A."/>
            <person name="Till H."/>
            <person name="Bargiela R."/>
            <person name="Campoy C."/>
            <person name="Segura M.T."/>
            <person name="Richter M."/>
            <person name="von Bergen M."/>
            <person name="Seifert J."/>
            <person name="Suarez A."/>
        </authorList>
    </citation>
    <scope>NUCLEOTIDE SEQUENCE</scope>
</reference>
<dbReference type="AlphaFoldDB" id="K1U621"/>
<dbReference type="Gene3D" id="3.20.20.100">
    <property type="entry name" value="NADP-dependent oxidoreductase domain"/>
    <property type="match status" value="1"/>
</dbReference>
<feature type="domain" description="NADP-dependent oxidoreductase" evidence="4">
    <location>
        <begin position="27"/>
        <end position="97"/>
    </location>
</feature>
<dbReference type="InterPro" id="IPR020471">
    <property type="entry name" value="AKR"/>
</dbReference>
<dbReference type="Pfam" id="PF00248">
    <property type="entry name" value="Aldo_ket_red"/>
    <property type="match status" value="1"/>
</dbReference>
<evidence type="ECO:0000256" key="3">
    <source>
        <dbReference type="ARBA" id="ARBA00023002"/>
    </source>
</evidence>
<protein>
    <submittedName>
        <fullName evidence="5">Oxidoreductase, aldo/keto reductase family</fullName>
    </submittedName>
</protein>
<evidence type="ECO:0000313" key="5">
    <source>
        <dbReference type="EMBL" id="EKC80652.1"/>
    </source>
</evidence>
<name>K1U621_9ZZZZ</name>
<dbReference type="InterPro" id="IPR036812">
    <property type="entry name" value="NAD(P)_OxRdtase_dom_sf"/>
</dbReference>
<organism evidence="5">
    <name type="scientific">human gut metagenome</name>
    <dbReference type="NCBI Taxonomy" id="408170"/>
    <lineage>
        <taxon>unclassified sequences</taxon>
        <taxon>metagenomes</taxon>
        <taxon>organismal metagenomes</taxon>
    </lineage>
</organism>
<comment type="caution">
    <text evidence="5">The sequence shown here is derived from an EMBL/GenBank/DDBJ whole genome shotgun (WGS) entry which is preliminary data.</text>
</comment>
<evidence type="ECO:0000256" key="1">
    <source>
        <dbReference type="ARBA" id="ARBA00007905"/>
    </source>
</evidence>
<dbReference type="EMBL" id="AJWY01000809">
    <property type="protein sequence ID" value="EKC80652.1"/>
    <property type="molecule type" value="Genomic_DNA"/>
</dbReference>
<evidence type="ECO:0000259" key="4">
    <source>
        <dbReference type="Pfam" id="PF00248"/>
    </source>
</evidence>
<dbReference type="PRINTS" id="PR00069">
    <property type="entry name" value="ALDKETRDTASE"/>
</dbReference>
<evidence type="ECO:0000256" key="2">
    <source>
        <dbReference type="ARBA" id="ARBA00022857"/>
    </source>
</evidence>
<dbReference type="SUPFAM" id="SSF51430">
    <property type="entry name" value="NAD(P)-linked oxidoreductase"/>
    <property type="match status" value="1"/>
</dbReference>
<keyword evidence="2" id="KW-0521">NADP</keyword>
<accession>K1U621</accession>
<dbReference type="GO" id="GO:0016616">
    <property type="term" value="F:oxidoreductase activity, acting on the CH-OH group of donors, NAD or NADP as acceptor"/>
    <property type="evidence" value="ECO:0007669"/>
    <property type="project" value="UniProtKB-ARBA"/>
</dbReference>
<sequence>MEKEILLNNGVKIPTPGFGTFLTPDGATCVEAVKAAIAAGYTHIDTAAIYKNEKSVGEGIKESGIKRENLFVTSKVWNTERGYDKTLKAFDKTLSDLSA</sequence>
<proteinExistence type="inferred from homology"/>
<dbReference type="PANTHER" id="PTHR43827">
    <property type="entry name" value="2,5-DIKETO-D-GLUCONIC ACID REDUCTASE"/>
    <property type="match status" value="1"/>
</dbReference>
<comment type="similarity">
    <text evidence="1">Belongs to the aldo/keto reductase family.</text>
</comment>
<dbReference type="InterPro" id="IPR023210">
    <property type="entry name" value="NADP_OxRdtase_dom"/>
</dbReference>